<dbReference type="PANTHER" id="PTHR43791">
    <property type="entry name" value="PERMEASE-RELATED"/>
    <property type="match status" value="1"/>
</dbReference>
<dbReference type="GO" id="GO:0016020">
    <property type="term" value="C:membrane"/>
    <property type="evidence" value="ECO:0007669"/>
    <property type="project" value="UniProtKB-SubCell"/>
</dbReference>
<dbReference type="EMBL" id="MU001675">
    <property type="protein sequence ID" value="KAF2459333.1"/>
    <property type="molecule type" value="Genomic_DNA"/>
</dbReference>
<feature type="transmembrane region" description="Helical" evidence="6">
    <location>
        <begin position="278"/>
        <end position="298"/>
    </location>
</feature>
<feature type="transmembrane region" description="Helical" evidence="6">
    <location>
        <begin position="206"/>
        <end position="228"/>
    </location>
</feature>
<dbReference type="FunFam" id="1.20.1250.20:FF:000034">
    <property type="entry name" value="MFS general substrate transporter"/>
    <property type="match status" value="1"/>
</dbReference>
<dbReference type="InterPro" id="IPR011701">
    <property type="entry name" value="MFS"/>
</dbReference>
<name>A0A6A6P7D0_9PEZI</name>
<feature type="transmembrane region" description="Helical" evidence="6">
    <location>
        <begin position="113"/>
        <end position="132"/>
    </location>
</feature>
<keyword evidence="5 6" id="KW-0472">Membrane</keyword>
<sequence>MASDKLVEPHTEQKNVAYAENEESTVDPSAESNISATRLLWKVDLHVFPIFFVIYVLGFLDRINIGNARIQGMQEDLELTGSRYNIALFIFFIPYIIFEVPSNILLKHVRPPIYLSSLMFVWGIINMCMGFVKTYQALVALRFFLGVFEAGVLPGIIYLSSMYYKRHEFQKRLSFFFCSTLVAGAFGGLLAFAIAKLQGRAGYNGWQWIFIIEGAVTAFVAAISYFLIVDWPESCKFLTENEKTFLLNRTQEDRAGGIAQMDKLNKFSAMLILKDWKIWLCSFIYMGVGLPGLAAVFFMPTILNEFGWEASDAQVHTIPVYACCLVVMLATAWASDRLRHRFSFIFGGVCVSTIGHAMLLNQDNLSREAKYGAVFLTQIGIYAGLPIALVWLSNNMGGHYKRAIGAGLQVSFGNVAGIIGSNIFLRNERPKYPTGYGTSLGMLWMGGLCSLVLFVMILYENRKRERGGRDYRLEYPPEKVQNLGDDHPSFRYTT</sequence>
<feature type="transmembrane region" description="Helical" evidence="6">
    <location>
        <begin position="173"/>
        <end position="194"/>
    </location>
</feature>
<feature type="transmembrane region" description="Helical" evidence="6">
    <location>
        <begin position="85"/>
        <end position="106"/>
    </location>
</feature>
<feature type="domain" description="Major facilitator superfamily (MFS) profile" evidence="7">
    <location>
        <begin position="47"/>
        <end position="464"/>
    </location>
</feature>
<dbReference type="SUPFAM" id="SSF103473">
    <property type="entry name" value="MFS general substrate transporter"/>
    <property type="match status" value="1"/>
</dbReference>
<evidence type="ECO:0000259" key="7">
    <source>
        <dbReference type="PROSITE" id="PS50850"/>
    </source>
</evidence>
<evidence type="ECO:0000313" key="8">
    <source>
        <dbReference type="EMBL" id="KAF2459333.1"/>
    </source>
</evidence>
<reference evidence="8" key="1">
    <citation type="journal article" date="2020" name="Stud. Mycol.">
        <title>101 Dothideomycetes genomes: a test case for predicting lifestyles and emergence of pathogens.</title>
        <authorList>
            <person name="Haridas S."/>
            <person name="Albert R."/>
            <person name="Binder M."/>
            <person name="Bloem J."/>
            <person name="Labutti K."/>
            <person name="Salamov A."/>
            <person name="Andreopoulos B."/>
            <person name="Baker S."/>
            <person name="Barry K."/>
            <person name="Bills G."/>
            <person name="Bluhm B."/>
            <person name="Cannon C."/>
            <person name="Castanera R."/>
            <person name="Culley D."/>
            <person name="Daum C."/>
            <person name="Ezra D."/>
            <person name="Gonzalez J."/>
            <person name="Henrissat B."/>
            <person name="Kuo A."/>
            <person name="Liang C."/>
            <person name="Lipzen A."/>
            <person name="Lutzoni F."/>
            <person name="Magnuson J."/>
            <person name="Mondo S."/>
            <person name="Nolan M."/>
            <person name="Ohm R."/>
            <person name="Pangilinan J."/>
            <person name="Park H.-J."/>
            <person name="Ramirez L."/>
            <person name="Alfaro M."/>
            <person name="Sun H."/>
            <person name="Tritt A."/>
            <person name="Yoshinaga Y."/>
            <person name="Zwiers L.-H."/>
            <person name="Turgeon B."/>
            <person name="Goodwin S."/>
            <person name="Spatafora J."/>
            <person name="Crous P."/>
            <person name="Grigoriev I."/>
        </authorList>
    </citation>
    <scope>NUCLEOTIDE SEQUENCE</scope>
    <source>
        <strain evidence="8">ATCC 16933</strain>
    </source>
</reference>
<evidence type="ECO:0000256" key="3">
    <source>
        <dbReference type="ARBA" id="ARBA00022692"/>
    </source>
</evidence>
<keyword evidence="4 6" id="KW-1133">Transmembrane helix</keyword>
<dbReference type="AlphaFoldDB" id="A0A6A6P7D0"/>
<proteinExistence type="predicted"/>
<feature type="transmembrane region" description="Helical" evidence="6">
    <location>
        <begin position="138"/>
        <end position="161"/>
    </location>
</feature>
<keyword evidence="2" id="KW-0813">Transport</keyword>
<accession>A0A6A6P7D0</accession>
<dbReference type="PROSITE" id="PS50850">
    <property type="entry name" value="MFS"/>
    <property type="match status" value="1"/>
</dbReference>
<dbReference type="InterPro" id="IPR036259">
    <property type="entry name" value="MFS_trans_sf"/>
</dbReference>
<dbReference type="Proteomes" id="UP000799766">
    <property type="component" value="Unassembled WGS sequence"/>
</dbReference>
<feature type="transmembrane region" description="Helical" evidence="6">
    <location>
        <begin position="371"/>
        <end position="392"/>
    </location>
</feature>
<comment type="subcellular location">
    <subcellularLocation>
        <location evidence="1">Membrane</location>
        <topology evidence="1">Multi-pass membrane protein</topology>
    </subcellularLocation>
</comment>
<dbReference type="OrthoDB" id="19923at2759"/>
<feature type="transmembrane region" description="Helical" evidence="6">
    <location>
        <begin position="404"/>
        <end position="424"/>
    </location>
</feature>
<evidence type="ECO:0000256" key="5">
    <source>
        <dbReference type="ARBA" id="ARBA00023136"/>
    </source>
</evidence>
<gene>
    <name evidence="8" type="ORF">BDY21DRAFT_282124</name>
</gene>
<dbReference type="Gene3D" id="1.20.1250.20">
    <property type="entry name" value="MFS general substrate transporter like domains"/>
    <property type="match status" value="2"/>
</dbReference>
<evidence type="ECO:0000256" key="6">
    <source>
        <dbReference type="SAM" id="Phobius"/>
    </source>
</evidence>
<feature type="transmembrane region" description="Helical" evidence="6">
    <location>
        <begin position="436"/>
        <end position="459"/>
    </location>
</feature>
<keyword evidence="3 6" id="KW-0812">Transmembrane</keyword>
<dbReference type="GO" id="GO:0022857">
    <property type="term" value="F:transmembrane transporter activity"/>
    <property type="evidence" value="ECO:0007669"/>
    <property type="project" value="InterPro"/>
</dbReference>
<feature type="transmembrane region" description="Helical" evidence="6">
    <location>
        <begin position="342"/>
        <end position="359"/>
    </location>
</feature>
<organism evidence="8 9">
    <name type="scientific">Lineolata rhizophorae</name>
    <dbReference type="NCBI Taxonomy" id="578093"/>
    <lineage>
        <taxon>Eukaryota</taxon>
        <taxon>Fungi</taxon>
        <taxon>Dikarya</taxon>
        <taxon>Ascomycota</taxon>
        <taxon>Pezizomycotina</taxon>
        <taxon>Dothideomycetes</taxon>
        <taxon>Dothideomycetes incertae sedis</taxon>
        <taxon>Lineolatales</taxon>
        <taxon>Lineolataceae</taxon>
        <taxon>Lineolata</taxon>
    </lineage>
</organism>
<protein>
    <submittedName>
        <fullName evidence="8">Major facilitator superfamily protein</fullName>
    </submittedName>
</protein>
<evidence type="ECO:0000256" key="1">
    <source>
        <dbReference type="ARBA" id="ARBA00004141"/>
    </source>
</evidence>
<feature type="transmembrane region" description="Helical" evidence="6">
    <location>
        <begin position="45"/>
        <end position="65"/>
    </location>
</feature>
<keyword evidence="9" id="KW-1185">Reference proteome</keyword>
<evidence type="ECO:0000256" key="2">
    <source>
        <dbReference type="ARBA" id="ARBA00022448"/>
    </source>
</evidence>
<dbReference type="FunFam" id="1.20.1250.20:FF:000068">
    <property type="entry name" value="MFS general substrate transporter"/>
    <property type="match status" value="1"/>
</dbReference>
<dbReference type="Pfam" id="PF07690">
    <property type="entry name" value="MFS_1"/>
    <property type="match status" value="1"/>
</dbReference>
<evidence type="ECO:0000256" key="4">
    <source>
        <dbReference type="ARBA" id="ARBA00022989"/>
    </source>
</evidence>
<dbReference type="PANTHER" id="PTHR43791:SF52">
    <property type="entry name" value="TRANSPORTER, PUTATIVE (AFU_ORTHOLOGUE AFUA_1G11820)-RELATED"/>
    <property type="match status" value="1"/>
</dbReference>
<feature type="transmembrane region" description="Helical" evidence="6">
    <location>
        <begin position="318"/>
        <end position="335"/>
    </location>
</feature>
<evidence type="ECO:0000313" key="9">
    <source>
        <dbReference type="Proteomes" id="UP000799766"/>
    </source>
</evidence>
<dbReference type="InterPro" id="IPR020846">
    <property type="entry name" value="MFS_dom"/>
</dbReference>